<protein>
    <submittedName>
        <fullName evidence="16">Iron complex outermembrane recepter protein</fullName>
    </submittedName>
</protein>
<accession>A0A1I4LDP7</accession>
<dbReference type="PANTHER" id="PTHR32552:SF82">
    <property type="entry name" value="FCUA PROTEIN"/>
    <property type="match status" value="1"/>
</dbReference>
<reference evidence="17" key="1">
    <citation type="submission" date="2016-10" db="EMBL/GenBank/DDBJ databases">
        <authorList>
            <person name="Varghese N."/>
            <person name="Submissions S."/>
        </authorList>
    </citation>
    <scope>NUCLEOTIDE SEQUENCE [LARGE SCALE GENOMIC DNA]</scope>
    <source>
        <strain evidence="17">CGMCC 1.6474</strain>
    </source>
</reference>
<dbReference type="InterPro" id="IPR000531">
    <property type="entry name" value="Beta-barrel_TonB"/>
</dbReference>
<dbReference type="InterPro" id="IPR036942">
    <property type="entry name" value="Beta-barrel_TonB_sf"/>
</dbReference>
<dbReference type="SUPFAM" id="SSF56935">
    <property type="entry name" value="Porins"/>
    <property type="match status" value="1"/>
</dbReference>
<dbReference type="InterPro" id="IPR039426">
    <property type="entry name" value="TonB-dep_rcpt-like"/>
</dbReference>
<dbReference type="InterPro" id="IPR012910">
    <property type="entry name" value="Plug_dom"/>
</dbReference>
<dbReference type="Pfam" id="PF07715">
    <property type="entry name" value="Plug"/>
    <property type="match status" value="1"/>
</dbReference>
<organism evidence="16 17">
    <name type="scientific">Methylorubrum salsuginis</name>
    <dbReference type="NCBI Taxonomy" id="414703"/>
    <lineage>
        <taxon>Bacteria</taxon>
        <taxon>Pseudomonadati</taxon>
        <taxon>Pseudomonadota</taxon>
        <taxon>Alphaproteobacteria</taxon>
        <taxon>Hyphomicrobiales</taxon>
        <taxon>Methylobacteriaceae</taxon>
        <taxon>Methylorubrum</taxon>
    </lineage>
</organism>
<keyword evidence="10" id="KW-0675">Receptor</keyword>
<dbReference type="STRING" id="414703.SAMN04488125_12915"/>
<dbReference type="Pfam" id="PF00593">
    <property type="entry name" value="TonB_dep_Rec_b-barrel"/>
    <property type="match status" value="1"/>
</dbReference>
<evidence type="ECO:0000256" key="3">
    <source>
        <dbReference type="ARBA" id="ARBA00022448"/>
    </source>
</evidence>
<evidence type="ECO:0000256" key="13">
    <source>
        <dbReference type="RuleBase" id="RU003357"/>
    </source>
</evidence>
<dbReference type="GO" id="GO:0009279">
    <property type="term" value="C:cell outer membrane"/>
    <property type="evidence" value="ECO:0007669"/>
    <property type="project" value="UniProtKB-SubCell"/>
</dbReference>
<keyword evidence="3 12" id="KW-0813">Transport</keyword>
<dbReference type="Gene3D" id="2.40.170.20">
    <property type="entry name" value="TonB-dependent receptor, beta-barrel domain"/>
    <property type="match status" value="1"/>
</dbReference>
<evidence type="ECO:0000256" key="12">
    <source>
        <dbReference type="PROSITE-ProRule" id="PRU01360"/>
    </source>
</evidence>
<dbReference type="InterPro" id="IPR010105">
    <property type="entry name" value="TonB_sidphr_rcpt"/>
</dbReference>
<evidence type="ECO:0000256" key="9">
    <source>
        <dbReference type="ARBA" id="ARBA00023136"/>
    </source>
</evidence>
<dbReference type="PANTHER" id="PTHR32552">
    <property type="entry name" value="FERRICHROME IRON RECEPTOR-RELATED"/>
    <property type="match status" value="1"/>
</dbReference>
<feature type="domain" description="Secretin/TonB short N-terminal" evidence="15">
    <location>
        <begin position="70"/>
        <end position="121"/>
    </location>
</feature>
<evidence type="ECO:0000259" key="15">
    <source>
        <dbReference type="SMART" id="SM00965"/>
    </source>
</evidence>
<dbReference type="NCBIfam" id="TIGR01783">
    <property type="entry name" value="TonB-siderophor"/>
    <property type="match status" value="1"/>
</dbReference>
<dbReference type="InterPro" id="IPR011662">
    <property type="entry name" value="Secretin/TonB_short_N"/>
</dbReference>
<dbReference type="GO" id="GO:0038023">
    <property type="term" value="F:signaling receptor activity"/>
    <property type="evidence" value="ECO:0007669"/>
    <property type="project" value="InterPro"/>
</dbReference>
<name>A0A1I4LDP7_9HYPH</name>
<dbReference type="SMART" id="SM00965">
    <property type="entry name" value="STN"/>
    <property type="match status" value="1"/>
</dbReference>
<dbReference type="GO" id="GO:0015344">
    <property type="term" value="F:siderophore uptake transmembrane transporter activity"/>
    <property type="evidence" value="ECO:0007669"/>
    <property type="project" value="TreeGrafter"/>
</dbReference>
<evidence type="ECO:0000256" key="14">
    <source>
        <dbReference type="SAM" id="SignalP"/>
    </source>
</evidence>
<evidence type="ECO:0000313" key="16">
    <source>
        <dbReference type="EMBL" id="SFL89168.1"/>
    </source>
</evidence>
<dbReference type="Gene3D" id="2.170.130.10">
    <property type="entry name" value="TonB-dependent receptor, plug domain"/>
    <property type="match status" value="1"/>
</dbReference>
<evidence type="ECO:0000256" key="10">
    <source>
        <dbReference type="ARBA" id="ARBA00023170"/>
    </source>
</evidence>
<dbReference type="RefSeq" id="WP_244535581.1">
    <property type="nucleotide sequence ID" value="NZ_FOSV01000029.1"/>
</dbReference>
<evidence type="ECO:0000256" key="7">
    <source>
        <dbReference type="ARBA" id="ARBA00023004"/>
    </source>
</evidence>
<dbReference type="AlphaFoldDB" id="A0A1I4LDP7"/>
<keyword evidence="5" id="KW-0406">Ion transport</keyword>
<evidence type="ECO:0000256" key="5">
    <source>
        <dbReference type="ARBA" id="ARBA00022496"/>
    </source>
</evidence>
<keyword evidence="11 12" id="KW-0998">Cell outer membrane</keyword>
<evidence type="ECO:0000256" key="4">
    <source>
        <dbReference type="ARBA" id="ARBA00022452"/>
    </source>
</evidence>
<evidence type="ECO:0000313" key="17">
    <source>
        <dbReference type="Proteomes" id="UP000198804"/>
    </source>
</evidence>
<dbReference type="InterPro" id="IPR037066">
    <property type="entry name" value="Plug_dom_sf"/>
</dbReference>
<dbReference type="PROSITE" id="PS52016">
    <property type="entry name" value="TONB_DEPENDENT_REC_3"/>
    <property type="match status" value="1"/>
</dbReference>
<keyword evidence="7" id="KW-0408">Iron</keyword>
<keyword evidence="17" id="KW-1185">Reference proteome</keyword>
<sequence>MTFRVGRVSRGRIAGIALAGVSLGVMVQAAAAQTTAPALRSVKAGTSVRLAIPKGPLESGLVAFTEQAGVKLVYPTELTATLETGGVEGEFSPLDALTRLLEGTGLIHRPAGASTITLINPRYVQLGPEPTTAVYLDELSVAGEGRGTAIAAAGLPPRSGTVGQPPVPYAGGQVATGSRIGLLGNRSVMKTPFSTTGFTEKLIRNQEGRSAADIVTNDPSVRSDAPVFSDRDSFFIRGFSVTSVDTAFDGLFYLANPRRMQLDGIERVELLKGPTALLTGGVGRVGGTINLIPKRAYDEPLTRITNSYFSNANFGTHLDLGRRYGDAKEWGVRFNGAYRAGNTALDNHALEVSNATLGLDYRGERFRASLDMSHQRQNVTAPASLFSAVAPGIAIPRAPNGRINTASRFEYNDSVYDMVAGRVEYDILPETTVYVAGGVSRFRENSLSSFFTITDPNGSALNSYAIAPTGIEGYTGDVGFRSRFETGFIGHYLTVSAVEANNKIFRNGFIPGALGLPQNVPTNIYDPVYLPFGSIPNVFPRAGAQPLQADGLYRSVGISDTLSVMDDRILLTLGGRFQEVVSKAFQTRPGGVSPVGTETYGYAEGRFSPAVALAVQPIDNLTLYGNYIEALLEGPTAPGIGVSNPGAVFAPIVSKQKEVGVKIDFGTAMLTTGLFEIELPNAFAAPSAVPGGLPTFGLNGLQRNRGVEVNVYGEPVEGVRLLGGVSFIDAKLAKTAGGTFDGNDVPGVPDTSVSLYGEVDLPPWMLPGLTLTGRVLYSSSVFYDQGNTQVVPGWTRFDAGLRYAFEGYAGRPVLLRATVQNLFDEAYYASAARGFLGIGAPRTFILSASVDF</sequence>
<comment type="similarity">
    <text evidence="2 12 13">Belongs to the TonB-dependent receptor family.</text>
</comment>
<gene>
    <name evidence="16" type="ORF">SAMN04488125_12915</name>
</gene>
<evidence type="ECO:0000256" key="6">
    <source>
        <dbReference type="ARBA" id="ARBA00022692"/>
    </source>
</evidence>
<dbReference type="Proteomes" id="UP000198804">
    <property type="component" value="Unassembled WGS sequence"/>
</dbReference>
<keyword evidence="4 12" id="KW-1134">Transmembrane beta strand</keyword>
<evidence type="ECO:0000256" key="11">
    <source>
        <dbReference type="ARBA" id="ARBA00023237"/>
    </source>
</evidence>
<keyword evidence="14" id="KW-0732">Signal</keyword>
<comment type="subcellular location">
    <subcellularLocation>
        <location evidence="1 12">Cell outer membrane</location>
        <topology evidence="1 12">Multi-pass membrane protein</topology>
    </subcellularLocation>
</comment>
<keyword evidence="9 12" id="KW-0472">Membrane</keyword>
<dbReference type="Gene3D" id="3.55.50.30">
    <property type="match status" value="1"/>
</dbReference>
<feature type="chain" id="PRO_5011722286" evidence="14">
    <location>
        <begin position="32"/>
        <end position="852"/>
    </location>
</feature>
<feature type="signal peptide" evidence="14">
    <location>
        <begin position="1"/>
        <end position="31"/>
    </location>
</feature>
<dbReference type="EMBL" id="FOSV01000029">
    <property type="protein sequence ID" value="SFL89168.1"/>
    <property type="molecule type" value="Genomic_DNA"/>
</dbReference>
<dbReference type="GO" id="GO:0015891">
    <property type="term" value="P:siderophore transport"/>
    <property type="evidence" value="ECO:0007669"/>
    <property type="project" value="InterPro"/>
</dbReference>
<dbReference type="CDD" id="cd01347">
    <property type="entry name" value="ligand_gated_channel"/>
    <property type="match status" value="1"/>
</dbReference>
<proteinExistence type="inferred from homology"/>
<keyword evidence="5" id="KW-0410">Iron transport</keyword>
<keyword evidence="8 13" id="KW-0798">TonB box</keyword>
<keyword evidence="6 12" id="KW-0812">Transmembrane</keyword>
<evidence type="ECO:0000256" key="1">
    <source>
        <dbReference type="ARBA" id="ARBA00004571"/>
    </source>
</evidence>
<evidence type="ECO:0000256" key="2">
    <source>
        <dbReference type="ARBA" id="ARBA00009810"/>
    </source>
</evidence>
<evidence type="ECO:0000256" key="8">
    <source>
        <dbReference type="ARBA" id="ARBA00023077"/>
    </source>
</evidence>